<dbReference type="GeneID" id="59294485"/>
<dbReference type="Proteomes" id="UP000578531">
    <property type="component" value="Unassembled WGS sequence"/>
</dbReference>
<keyword evidence="2" id="KW-1185">Reference proteome</keyword>
<evidence type="ECO:0000313" key="2">
    <source>
        <dbReference type="Proteomes" id="UP000578531"/>
    </source>
</evidence>
<accession>A0A8H6CLG5</accession>
<proteinExistence type="predicted"/>
<comment type="caution">
    <text evidence="1">The sequence shown here is derived from an EMBL/GenBank/DDBJ whole genome shotgun (WGS) entry which is preliminary data.</text>
</comment>
<dbReference type="AlphaFoldDB" id="A0A8H6CLG5"/>
<evidence type="ECO:0000313" key="1">
    <source>
        <dbReference type="EMBL" id="KAF6225301.1"/>
    </source>
</evidence>
<protein>
    <submittedName>
        <fullName evidence="1">Uncharacterized protein</fullName>
    </submittedName>
</protein>
<organism evidence="1 2">
    <name type="scientific">Letharia columbiana</name>
    <dbReference type="NCBI Taxonomy" id="112416"/>
    <lineage>
        <taxon>Eukaryota</taxon>
        <taxon>Fungi</taxon>
        <taxon>Dikarya</taxon>
        <taxon>Ascomycota</taxon>
        <taxon>Pezizomycotina</taxon>
        <taxon>Lecanoromycetes</taxon>
        <taxon>OSLEUM clade</taxon>
        <taxon>Lecanoromycetidae</taxon>
        <taxon>Lecanorales</taxon>
        <taxon>Lecanorineae</taxon>
        <taxon>Parmeliaceae</taxon>
        <taxon>Letharia</taxon>
    </lineage>
</organism>
<sequence>MRHGADFGNSVGICDELMCQDPCDALNITVVPDFVHNDHGVGNDGHAVIEKPSARRPPSVEYIDLASRDLFPRKPYNVYLDYNVQAWCQRWHGSQQPYLGPRGVHVNSSPDDMLEAWVVDPIGKRLVSSCPEESKFIDGKALNPNPMFGSFAESELDSTHCLIGVVDLASTDSTLFEIGPYSKLPGVRMLIGDMSIGANCKPSVRKQTNLHLVVVLGKIWFLHSLRLKSLCL</sequence>
<name>A0A8H6CLG5_9LECA</name>
<gene>
    <name evidence="1" type="ORF">HO173_012852</name>
</gene>
<dbReference type="RefSeq" id="XP_037158430.1">
    <property type="nucleotide sequence ID" value="XM_037314686.1"/>
</dbReference>
<reference evidence="1 2" key="1">
    <citation type="journal article" date="2020" name="Genomics">
        <title>Complete, high-quality genomes from long-read metagenomic sequencing of two wolf lichen thalli reveals enigmatic genome architecture.</title>
        <authorList>
            <person name="McKenzie S.K."/>
            <person name="Walston R.F."/>
            <person name="Allen J.L."/>
        </authorList>
    </citation>
    <scope>NUCLEOTIDE SEQUENCE [LARGE SCALE GENOMIC DNA]</scope>
    <source>
        <strain evidence="1">WasteWater2</strain>
    </source>
</reference>
<dbReference type="EMBL" id="JACCJC010000107">
    <property type="protein sequence ID" value="KAF6225301.1"/>
    <property type="molecule type" value="Genomic_DNA"/>
</dbReference>